<accession>A0AA88F137</accession>
<name>A0AA88F137_RHIRH</name>
<reference evidence="2 3" key="1">
    <citation type="submission" date="2018-08" db="EMBL/GenBank/DDBJ databases">
        <title>Crown Gall in kiwifruit.</title>
        <authorList>
            <person name="Visnovsky S.B."/>
            <person name="Pitman A.R."/>
        </authorList>
    </citation>
    <scope>NUCLEOTIDE SEQUENCE [LARGE SCALE GENOMIC DNA]</scope>
    <source>
        <strain evidence="2 3">SBV_302_78_2</strain>
    </source>
</reference>
<evidence type="ECO:0000313" key="2">
    <source>
        <dbReference type="EMBL" id="KAA3502777.1"/>
    </source>
</evidence>
<gene>
    <name evidence="2" type="ORF">DXM27_07380</name>
</gene>
<feature type="region of interest" description="Disordered" evidence="1">
    <location>
        <begin position="107"/>
        <end position="134"/>
    </location>
</feature>
<organism evidence="2 3">
    <name type="scientific">Rhizobium rhizogenes</name>
    <name type="common">Agrobacterium rhizogenes</name>
    <dbReference type="NCBI Taxonomy" id="359"/>
    <lineage>
        <taxon>Bacteria</taxon>
        <taxon>Pseudomonadati</taxon>
        <taxon>Pseudomonadota</taxon>
        <taxon>Alphaproteobacteria</taxon>
        <taxon>Hyphomicrobiales</taxon>
        <taxon>Rhizobiaceae</taxon>
        <taxon>Rhizobium/Agrobacterium group</taxon>
        <taxon>Rhizobium</taxon>
    </lineage>
</organism>
<sequence length="201" mass="22159">MNVSTATPTATALPANPAVSLPCPVIILGRDDNGRPHASFFPATDTRAAEKAAELMGMVSLKVEGDELRAFLGRLPQGKLFDSGKAFVPFVKQDLYQAIAAHLSNEERERLEQPRVVPDKPAPETSYPVPPKNMPESWDHLTVGSLVLATEGPLEGWYEATVIKIDGDTGLRLKWRDYLDMLPFTRRVDQVALIHPAYVEK</sequence>
<evidence type="ECO:0000313" key="3">
    <source>
        <dbReference type="Proteomes" id="UP000473658"/>
    </source>
</evidence>
<dbReference type="Proteomes" id="UP000473658">
    <property type="component" value="Unassembled WGS sequence"/>
</dbReference>
<dbReference type="EMBL" id="QRFF01000002">
    <property type="protein sequence ID" value="KAA3502777.1"/>
    <property type="molecule type" value="Genomic_DNA"/>
</dbReference>
<protein>
    <submittedName>
        <fullName evidence="2">Uncharacterized protein</fullName>
    </submittedName>
</protein>
<dbReference type="AlphaFoldDB" id="A0AA88F137"/>
<feature type="compositionally biased region" description="Basic and acidic residues" evidence="1">
    <location>
        <begin position="107"/>
        <end position="122"/>
    </location>
</feature>
<proteinExistence type="predicted"/>
<dbReference type="RefSeq" id="WP_149898493.1">
    <property type="nucleotide sequence ID" value="NZ_QRFF01000002.1"/>
</dbReference>
<comment type="caution">
    <text evidence="2">The sequence shown here is derived from an EMBL/GenBank/DDBJ whole genome shotgun (WGS) entry which is preliminary data.</text>
</comment>
<evidence type="ECO:0000256" key="1">
    <source>
        <dbReference type="SAM" id="MobiDB-lite"/>
    </source>
</evidence>